<organism evidence="2">
    <name type="scientific">viral metagenome</name>
    <dbReference type="NCBI Taxonomy" id="1070528"/>
    <lineage>
        <taxon>unclassified sequences</taxon>
        <taxon>metagenomes</taxon>
        <taxon>organismal metagenomes</taxon>
    </lineage>
</organism>
<name>A0A6C0L2J3_9ZZZZ</name>
<sequence>MANDVSSSDTITELNDPVVVKNVERYLDFKTQIKAYQKKINELKVAQKLVENEIQNFMKHNDIPSMQLNDKSQLKLTTRESKKSVTPKWMKDELIKVSKSNNVSDDAKIMMKEIISKIDNRPTTSKELLVHK</sequence>
<accession>A0A6C0L2J3</accession>
<proteinExistence type="predicted"/>
<evidence type="ECO:0000313" key="2">
    <source>
        <dbReference type="EMBL" id="QHU23070.1"/>
    </source>
</evidence>
<reference evidence="2" key="1">
    <citation type="journal article" date="2020" name="Nature">
        <title>Giant virus diversity and host interactions through global metagenomics.</title>
        <authorList>
            <person name="Schulz F."/>
            <person name="Roux S."/>
            <person name="Paez-Espino D."/>
            <person name="Jungbluth S."/>
            <person name="Walsh D.A."/>
            <person name="Denef V.J."/>
            <person name="McMahon K.D."/>
            <person name="Konstantinidis K.T."/>
            <person name="Eloe-Fadrosh E.A."/>
            <person name="Kyrpides N.C."/>
            <person name="Woyke T."/>
        </authorList>
    </citation>
    <scope>NUCLEOTIDE SEQUENCE</scope>
    <source>
        <strain evidence="2">GVMAG-S-ERX555907-63</strain>
    </source>
</reference>
<dbReference type="AlphaFoldDB" id="A0A6C0L2J3"/>
<dbReference type="EMBL" id="MN741022">
    <property type="protein sequence ID" value="QHU23070.1"/>
    <property type="molecule type" value="Genomic_DNA"/>
</dbReference>
<evidence type="ECO:0000256" key="1">
    <source>
        <dbReference type="SAM" id="Coils"/>
    </source>
</evidence>
<keyword evidence="1" id="KW-0175">Coiled coil</keyword>
<feature type="coiled-coil region" evidence="1">
    <location>
        <begin position="26"/>
        <end position="53"/>
    </location>
</feature>
<protein>
    <submittedName>
        <fullName evidence="2">Uncharacterized protein</fullName>
    </submittedName>
</protein>